<protein>
    <submittedName>
        <fullName evidence="1">Uncharacterized protein</fullName>
    </submittedName>
</protein>
<evidence type="ECO:0000313" key="2">
    <source>
        <dbReference type="Proteomes" id="UP001576780"/>
    </source>
</evidence>
<reference evidence="1 2" key="1">
    <citation type="submission" date="2024-09" db="EMBL/GenBank/DDBJ databases">
        <title>Floridaenema gen nov. (Aerosakkonemataceae, Aerosakkonematales ord. nov., Cyanobacteria) from benthic tropical and subtropical fresh waters, with the description of four new species.</title>
        <authorList>
            <person name="Moretto J.A."/>
            <person name="Berthold D.E."/>
            <person name="Lefler F.W."/>
            <person name="Huang I.-S."/>
            <person name="Laughinghouse H. IV."/>
        </authorList>
    </citation>
    <scope>NUCLEOTIDE SEQUENCE [LARGE SCALE GENOMIC DNA]</scope>
    <source>
        <strain evidence="1 2">BLCC-F167</strain>
    </source>
</reference>
<dbReference type="EMBL" id="JBHFNT010000116">
    <property type="protein sequence ID" value="MFB2835610.1"/>
    <property type="molecule type" value="Genomic_DNA"/>
</dbReference>
<dbReference type="Proteomes" id="UP001576780">
    <property type="component" value="Unassembled WGS sequence"/>
</dbReference>
<keyword evidence="2" id="KW-1185">Reference proteome</keyword>
<organism evidence="1 2">
    <name type="scientific">Floridaenema evergladense BLCC-F167</name>
    <dbReference type="NCBI Taxonomy" id="3153639"/>
    <lineage>
        <taxon>Bacteria</taxon>
        <taxon>Bacillati</taxon>
        <taxon>Cyanobacteriota</taxon>
        <taxon>Cyanophyceae</taxon>
        <taxon>Oscillatoriophycideae</taxon>
        <taxon>Aerosakkonematales</taxon>
        <taxon>Aerosakkonemataceae</taxon>
        <taxon>Floridanema</taxon>
        <taxon>Floridanema evergladense</taxon>
    </lineage>
</organism>
<proteinExistence type="predicted"/>
<name>A0ABV4WKK2_9CYAN</name>
<sequence>MKTNLSSAIEQLCSEAILYEDFKNITNSLEILIASKNASLPEEGLEQLREIWKSLKESDIFDKPLTRAARKIDAISLSISRVLTKFREFFSDKEYHELNKISSSGFAVAQVMKGIHYINKSLIHDQTTINLANFTKGINLLSKGLKENPKLIHLDDYENFKELGEVAIEISKKINEESVQLDEEESTEEHKKYKEVIHLSGISILWSVGQFENKIKKQRSFGTIEDFVEYIDNGDEEEKRRRKKKQIDLIDLWIDSPSNEEEDTEECFKNIDERRKRKLFTNIINNS</sequence>
<accession>A0ABV4WKK2</accession>
<gene>
    <name evidence="1" type="ORF">ACE1CA_13845</name>
</gene>
<evidence type="ECO:0000313" key="1">
    <source>
        <dbReference type="EMBL" id="MFB2835610.1"/>
    </source>
</evidence>
<dbReference type="RefSeq" id="WP_413278019.1">
    <property type="nucleotide sequence ID" value="NZ_JBHFNT010000116.1"/>
</dbReference>
<comment type="caution">
    <text evidence="1">The sequence shown here is derived from an EMBL/GenBank/DDBJ whole genome shotgun (WGS) entry which is preliminary data.</text>
</comment>